<comment type="caution">
    <text evidence="2">The sequence shown here is derived from an EMBL/GenBank/DDBJ whole genome shotgun (WGS) entry which is preliminary data.</text>
</comment>
<proteinExistence type="predicted"/>
<keyword evidence="3" id="KW-1185">Reference proteome</keyword>
<evidence type="ECO:0000256" key="1">
    <source>
        <dbReference type="SAM" id="MobiDB-lite"/>
    </source>
</evidence>
<feature type="compositionally biased region" description="Low complexity" evidence="1">
    <location>
        <begin position="94"/>
        <end position="105"/>
    </location>
</feature>
<reference evidence="2 3" key="1">
    <citation type="journal article" date="2024" name="Science">
        <title>Giant polyketide synthase enzymes in the biosynthesis of giant marine polyether toxins.</title>
        <authorList>
            <person name="Fallon T.R."/>
            <person name="Shende V.V."/>
            <person name="Wierzbicki I.H."/>
            <person name="Pendleton A.L."/>
            <person name="Watervoot N.F."/>
            <person name="Auber R.P."/>
            <person name="Gonzalez D.J."/>
            <person name="Wisecaver J.H."/>
            <person name="Moore B.S."/>
        </authorList>
    </citation>
    <scope>NUCLEOTIDE SEQUENCE [LARGE SCALE GENOMIC DNA]</scope>
    <source>
        <strain evidence="2 3">12B1</strain>
    </source>
</reference>
<feature type="compositionally biased region" description="Low complexity" evidence="1">
    <location>
        <begin position="50"/>
        <end position="85"/>
    </location>
</feature>
<feature type="compositionally biased region" description="Basic residues" evidence="1">
    <location>
        <begin position="146"/>
        <end position="155"/>
    </location>
</feature>
<organism evidence="2 3">
    <name type="scientific">Prymnesium parvum</name>
    <name type="common">Toxic golden alga</name>
    <dbReference type="NCBI Taxonomy" id="97485"/>
    <lineage>
        <taxon>Eukaryota</taxon>
        <taxon>Haptista</taxon>
        <taxon>Haptophyta</taxon>
        <taxon>Prymnesiophyceae</taxon>
        <taxon>Prymnesiales</taxon>
        <taxon>Prymnesiaceae</taxon>
        <taxon>Prymnesium</taxon>
    </lineage>
</organism>
<protein>
    <submittedName>
        <fullName evidence="2">Uncharacterized protein</fullName>
    </submittedName>
</protein>
<sequence length="236" mass="25238">MLVARWQRSHAKAGGTTKHARAAVPRVRRCSPPPHTRTSSAPRRRDEAAARAAASSSRDAPSLAARSTPLPAAAASPPSLAPPLSWRSVRPGLSTSASSRESRRSACASSEWHADVCLRSGCGRASAAALLRARPCSADHRPWRLAPRRRRRSRRAAPPPRRTARRGGGDRRRRRRVRLGALASPFSSCGEFGATLSSAREISAVDERSTEECARLGAPRGGLGCLRCAPRPLSAV</sequence>
<gene>
    <name evidence="2" type="ORF">AB1Y20_014364</name>
</gene>
<dbReference type="Proteomes" id="UP001515480">
    <property type="component" value="Unassembled WGS sequence"/>
</dbReference>
<feature type="compositionally biased region" description="Basic residues" evidence="1">
    <location>
        <begin position="18"/>
        <end position="29"/>
    </location>
</feature>
<accession>A0AB34IGU0</accession>
<dbReference type="AlphaFoldDB" id="A0AB34IGU0"/>
<evidence type="ECO:0000313" key="2">
    <source>
        <dbReference type="EMBL" id="KAL1496775.1"/>
    </source>
</evidence>
<name>A0AB34IGU0_PRYPA</name>
<feature type="region of interest" description="Disordered" evidence="1">
    <location>
        <begin position="1"/>
        <end position="105"/>
    </location>
</feature>
<feature type="region of interest" description="Disordered" evidence="1">
    <location>
        <begin position="142"/>
        <end position="175"/>
    </location>
</feature>
<evidence type="ECO:0000313" key="3">
    <source>
        <dbReference type="Proteomes" id="UP001515480"/>
    </source>
</evidence>
<dbReference type="EMBL" id="JBGBPQ010000028">
    <property type="protein sequence ID" value="KAL1496775.1"/>
    <property type="molecule type" value="Genomic_DNA"/>
</dbReference>